<keyword evidence="3" id="KW-1185">Reference proteome</keyword>
<dbReference type="PANTHER" id="PTHR11707">
    <property type="entry name" value="L-ASPARAGINASE"/>
    <property type="match status" value="1"/>
</dbReference>
<sequence length="89" mass="9296">MLQLWGAGNLPNAPHLLDVLARASGEGKLLAAISLCPQGSVHLGVYAAGHGLNDAGVLAGDDMTPEAAFTKLAHLLAQPLTLEDQRQRF</sequence>
<dbReference type="Pfam" id="PF17763">
    <property type="entry name" value="Asparaginase_C"/>
    <property type="match status" value="1"/>
</dbReference>
<evidence type="ECO:0000259" key="1">
    <source>
        <dbReference type="Pfam" id="PF17763"/>
    </source>
</evidence>
<proteinExistence type="predicted"/>
<dbReference type="InterPro" id="IPR036152">
    <property type="entry name" value="Asp/glu_Ase-like_sf"/>
</dbReference>
<feature type="domain" description="Asparaginase/glutaminase C-terminal" evidence="1">
    <location>
        <begin position="2"/>
        <end position="89"/>
    </location>
</feature>
<name>A0ABN5WYB2_9GAMM</name>
<evidence type="ECO:0000313" key="3">
    <source>
        <dbReference type="Proteomes" id="UP000289555"/>
    </source>
</evidence>
<dbReference type="PANTHER" id="PTHR11707:SF28">
    <property type="entry name" value="60 KDA LYSOPHOSPHOLIPASE"/>
    <property type="match status" value="1"/>
</dbReference>
<reference evidence="3" key="1">
    <citation type="journal article" date="2019" name="Microbiol. Resour. Announc.">
        <title>Complete Genome Sequence of Halomonas olivaria, a Moderately Halophilic Bacterium Isolated from Olive Processing Effluents, Obtained by Nanopore Sequencing.</title>
        <authorList>
            <person name="Nagata S."/>
            <person name="Ii K.M."/>
            <person name="Tsukimi T."/>
            <person name="Miura M.C."/>
            <person name="Galipon J."/>
            <person name="Arakawa K."/>
        </authorList>
    </citation>
    <scope>NUCLEOTIDE SEQUENCE [LARGE SCALE GENOMIC DNA]</scope>
    <source>
        <strain evidence="3">TYRC17</strain>
    </source>
</reference>
<gene>
    <name evidence="2" type="ORF">HORIV_32780</name>
</gene>
<dbReference type="InterPro" id="IPR040919">
    <property type="entry name" value="Asparaginase_C"/>
</dbReference>
<dbReference type="PIRSF" id="PIRSF500176">
    <property type="entry name" value="L_ASNase"/>
    <property type="match status" value="1"/>
</dbReference>
<dbReference type="PROSITE" id="PS51732">
    <property type="entry name" value="ASN_GLN_ASE_3"/>
    <property type="match status" value="1"/>
</dbReference>
<organism evidence="2 3">
    <name type="scientific">Vreelandella olivaria</name>
    <dbReference type="NCBI Taxonomy" id="390919"/>
    <lineage>
        <taxon>Bacteria</taxon>
        <taxon>Pseudomonadati</taxon>
        <taxon>Pseudomonadota</taxon>
        <taxon>Gammaproteobacteria</taxon>
        <taxon>Oceanospirillales</taxon>
        <taxon>Halomonadaceae</taxon>
        <taxon>Vreelandella</taxon>
    </lineage>
</organism>
<dbReference type="InterPro" id="IPR006034">
    <property type="entry name" value="Asparaginase/glutaminase-like"/>
</dbReference>
<dbReference type="EMBL" id="AP019416">
    <property type="protein sequence ID" value="BBI50857.1"/>
    <property type="molecule type" value="Genomic_DNA"/>
</dbReference>
<accession>A0ABN5WYB2</accession>
<dbReference type="Proteomes" id="UP000289555">
    <property type="component" value="Chromosome"/>
</dbReference>
<dbReference type="Gene3D" id="3.40.50.40">
    <property type="match status" value="1"/>
</dbReference>
<dbReference type="InterPro" id="IPR027473">
    <property type="entry name" value="L-asparaginase_C"/>
</dbReference>
<dbReference type="SUPFAM" id="SSF53774">
    <property type="entry name" value="Glutaminase/Asparaginase"/>
    <property type="match status" value="1"/>
</dbReference>
<evidence type="ECO:0000313" key="2">
    <source>
        <dbReference type="EMBL" id="BBI50857.1"/>
    </source>
</evidence>
<protein>
    <recommendedName>
        <fullName evidence="1">Asparaginase/glutaminase C-terminal domain-containing protein</fullName>
    </recommendedName>
</protein>
<dbReference type="PIRSF" id="PIRSF001220">
    <property type="entry name" value="L-ASNase_gatD"/>
    <property type="match status" value="1"/>
</dbReference>